<dbReference type="PANTHER" id="PTHR43117:SF4">
    <property type="entry name" value="OSMOPROTECTANT IMPORT ATP-BINDING PROTEIN OSMV"/>
    <property type="match status" value="1"/>
</dbReference>
<organism evidence="8 9">
    <name type="scientific">Actinomadura luteofluorescens</name>
    <dbReference type="NCBI Taxonomy" id="46163"/>
    <lineage>
        <taxon>Bacteria</taxon>
        <taxon>Bacillati</taxon>
        <taxon>Actinomycetota</taxon>
        <taxon>Actinomycetes</taxon>
        <taxon>Streptosporangiales</taxon>
        <taxon>Thermomonosporaceae</taxon>
        <taxon>Actinomadura</taxon>
    </lineage>
</organism>
<name>A0A7Y9EF09_9ACTN</name>
<dbReference type="GO" id="GO:0016887">
    <property type="term" value="F:ATP hydrolysis activity"/>
    <property type="evidence" value="ECO:0007669"/>
    <property type="project" value="InterPro"/>
</dbReference>
<keyword evidence="2" id="KW-0813">Transport</keyword>
<dbReference type="PROSITE" id="PS00211">
    <property type="entry name" value="ABC_TRANSPORTER_1"/>
    <property type="match status" value="1"/>
</dbReference>
<keyword evidence="9" id="KW-1185">Reference proteome</keyword>
<sequence length="387" mass="40892">MITFEGVTKRYPGGTVALDDVSLECQTGRITVFVGTSGGGKTTALRTINRMVEPTSGRVLIDGKDVRERKPAELRRGIGYVIQHAGLFPHRTILDNIATVPYLLSWNKKKARDRALELMERVGLDPAMGKRYPFQLSGGQQQRVGVARALAADPPIMLMDEPFSAVDPVVRAELQDEFLRLQEELHKTIVFVTHDIDEAIKLGDRIAVFQTGGRLVQIDSPENLLAHPADDFVAGFIGQNRGIRTLSFAETGGLRLSSDTVRTATADAADAAGAEWVLVVDDDRRPLGWARPPEVTGQLGKARLSPVGPTFQVGGDSVRTALDAAVLSPSGLAVGVDETGAVVGTASGTDLLAVPTHGRGGGQDAPAAPAAPEEPGDAEEADAGGAG</sequence>
<keyword evidence="3" id="KW-0547">Nucleotide-binding</keyword>
<dbReference type="InterPro" id="IPR017871">
    <property type="entry name" value="ABC_transporter-like_CS"/>
</dbReference>
<evidence type="ECO:0000259" key="7">
    <source>
        <dbReference type="PROSITE" id="PS50893"/>
    </source>
</evidence>
<reference evidence="8 9" key="1">
    <citation type="submission" date="2020-07" db="EMBL/GenBank/DDBJ databases">
        <title>Sequencing the genomes of 1000 actinobacteria strains.</title>
        <authorList>
            <person name="Klenk H.-P."/>
        </authorList>
    </citation>
    <scope>NUCLEOTIDE SEQUENCE [LARGE SCALE GENOMIC DNA]</scope>
    <source>
        <strain evidence="8 9">DSM 40398</strain>
    </source>
</reference>
<dbReference type="SMART" id="SM00382">
    <property type="entry name" value="AAA"/>
    <property type="match status" value="1"/>
</dbReference>
<evidence type="ECO:0000256" key="4">
    <source>
        <dbReference type="ARBA" id="ARBA00022840"/>
    </source>
</evidence>
<feature type="compositionally biased region" description="Acidic residues" evidence="6">
    <location>
        <begin position="374"/>
        <end position="387"/>
    </location>
</feature>
<evidence type="ECO:0000256" key="6">
    <source>
        <dbReference type="SAM" id="MobiDB-lite"/>
    </source>
</evidence>
<dbReference type="InterPro" id="IPR027417">
    <property type="entry name" value="P-loop_NTPase"/>
</dbReference>
<evidence type="ECO:0000313" key="8">
    <source>
        <dbReference type="EMBL" id="NYD46175.1"/>
    </source>
</evidence>
<feature type="compositionally biased region" description="Low complexity" evidence="6">
    <location>
        <begin position="364"/>
        <end position="373"/>
    </location>
</feature>
<protein>
    <recommendedName>
        <fullName evidence="5">ABC-type quaternary amine transporter</fullName>
        <ecNumber evidence="5">7.6.2.9</ecNumber>
    </recommendedName>
</protein>
<evidence type="ECO:0000313" key="9">
    <source>
        <dbReference type="Proteomes" id="UP000529783"/>
    </source>
</evidence>
<dbReference type="EMBL" id="JACCBA010000001">
    <property type="protein sequence ID" value="NYD46175.1"/>
    <property type="molecule type" value="Genomic_DNA"/>
</dbReference>
<comment type="caution">
    <text evidence="8">The sequence shown here is derived from an EMBL/GenBank/DDBJ whole genome shotgun (WGS) entry which is preliminary data.</text>
</comment>
<evidence type="ECO:0000256" key="1">
    <source>
        <dbReference type="ARBA" id="ARBA00005417"/>
    </source>
</evidence>
<dbReference type="SUPFAM" id="SSF52540">
    <property type="entry name" value="P-loop containing nucleoside triphosphate hydrolases"/>
    <property type="match status" value="1"/>
</dbReference>
<dbReference type="PROSITE" id="PS50893">
    <property type="entry name" value="ABC_TRANSPORTER_2"/>
    <property type="match status" value="1"/>
</dbReference>
<dbReference type="Gene3D" id="3.40.50.300">
    <property type="entry name" value="P-loop containing nucleotide triphosphate hydrolases"/>
    <property type="match status" value="1"/>
</dbReference>
<dbReference type="AlphaFoldDB" id="A0A7Y9EF09"/>
<dbReference type="GO" id="GO:0015418">
    <property type="term" value="F:ABC-type quaternary ammonium compound transporting activity"/>
    <property type="evidence" value="ECO:0007669"/>
    <property type="project" value="UniProtKB-EC"/>
</dbReference>
<dbReference type="EC" id="7.6.2.9" evidence="5"/>
<dbReference type="Pfam" id="PF00005">
    <property type="entry name" value="ABC_tran"/>
    <property type="match status" value="1"/>
</dbReference>
<dbReference type="InterPro" id="IPR003439">
    <property type="entry name" value="ABC_transporter-like_ATP-bd"/>
</dbReference>
<dbReference type="Proteomes" id="UP000529783">
    <property type="component" value="Unassembled WGS sequence"/>
</dbReference>
<proteinExistence type="inferred from homology"/>
<evidence type="ECO:0000256" key="2">
    <source>
        <dbReference type="ARBA" id="ARBA00022448"/>
    </source>
</evidence>
<accession>A0A7Y9EF09</accession>
<evidence type="ECO:0000256" key="5">
    <source>
        <dbReference type="ARBA" id="ARBA00066388"/>
    </source>
</evidence>
<feature type="region of interest" description="Disordered" evidence="6">
    <location>
        <begin position="352"/>
        <end position="387"/>
    </location>
</feature>
<gene>
    <name evidence="8" type="ORF">BJY14_002158</name>
</gene>
<dbReference type="FunFam" id="3.40.50.300:FF:000425">
    <property type="entry name" value="Probable ABC transporter, ATP-binding subunit"/>
    <property type="match status" value="1"/>
</dbReference>
<dbReference type="GO" id="GO:0005524">
    <property type="term" value="F:ATP binding"/>
    <property type="evidence" value="ECO:0007669"/>
    <property type="project" value="UniProtKB-KW"/>
</dbReference>
<dbReference type="RefSeq" id="WP_179843473.1">
    <property type="nucleotide sequence ID" value="NZ_JACCBA010000001.1"/>
</dbReference>
<comment type="similarity">
    <text evidence="1">Belongs to the ABC transporter superfamily.</text>
</comment>
<evidence type="ECO:0000256" key="3">
    <source>
        <dbReference type="ARBA" id="ARBA00022741"/>
    </source>
</evidence>
<dbReference type="InterPro" id="IPR003593">
    <property type="entry name" value="AAA+_ATPase"/>
</dbReference>
<dbReference type="PANTHER" id="PTHR43117">
    <property type="entry name" value="OSMOPROTECTANT IMPORT ATP-BINDING PROTEIN OSMV"/>
    <property type="match status" value="1"/>
</dbReference>
<keyword evidence="4 8" id="KW-0067">ATP-binding</keyword>
<feature type="domain" description="ABC transporter" evidence="7">
    <location>
        <begin position="2"/>
        <end position="237"/>
    </location>
</feature>